<protein>
    <submittedName>
        <fullName evidence="2">Uncharacterized protein</fullName>
    </submittedName>
</protein>
<dbReference type="EMBL" id="WEGH01000001">
    <property type="protein sequence ID" value="MQY03131.1"/>
    <property type="molecule type" value="Genomic_DNA"/>
</dbReference>
<dbReference type="AlphaFoldDB" id="A0A7K0BPN3"/>
<evidence type="ECO:0000256" key="1">
    <source>
        <dbReference type="SAM" id="MobiDB-lite"/>
    </source>
</evidence>
<proteinExistence type="predicted"/>
<feature type="region of interest" description="Disordered" evidence="1">
    <location>
        <begin position="1"/>
        <end position="36"/>
    </location>
</feature>
<keyword evidence="3" id="KW-1185">Reference proteome</keyword>
<reference evidence="2 3" key="1">
    <citation type="submission" date="2019-10" db="EMBL/GenBank/DDBJ databases">
        <title>Actinomadura rubteroloni sp. nov. and Actinomadura macrotermitis sp. nov., isolated from the gut of fungus growing-termite Macrotermes natalensis.</title>
        <authorList>
            <person name="Benndorf R."/>
            <person name="Martin K."/>
            <person name="Kuefner M."/>
            <person name="De Beer W."/>
            <person name="Kaster A.-K."/>
            <person name="Vollmers J."/>
            <person name="Poulsen M."/>
            <person name="Beemelmanns C."/>
        </authorList>
    </citation>
    <scope>NUCLEOTIDE SEQUENCE [LARGE SCALE GENOMIC DNA]</scope>
    <source>
        <strain evidence="2 3">RB68</strain>
    </source>
</reference>
<organism evidence="2 3">
    <name type="scientific">Actinomadura macrotermitis</name>
    <dbReference type="NCBI Taxonomy" id="2585200"/>
    <lineage>
        <taxon>Bacteria</taxon>
        <taxon>Bacillati</taxon>
        <taxon>Actinomycetota</taxon>
        <taxon>Actinomycetes</taxon>
        <taxon>Streptosporangiales</taxon>
        <taxon>Thermomonosporaceae</taxon>
        <taxon>Actinomadura</taxon>
    </lineage>
</organism>
<dbReference type="Proteomes" id="UP000487268">
    <property type="component" value="Unassembled WGS sequence"/>
</dbReference>
<gene>
    <name evidence="2" type="ORF">ACRB68_11720</name>
</gene>
<comment type="caution">
    <text evidence="2">The sequence shown here is derived from an EMBL/GenBank/DDBJ whole genome shotgun (WGS) entry which is preliminary data.</text>
</comment>
<evidence type="ECO:0000313" key="3">
    <source>
        <dbReference type="Proteomes" id="UP000487268"/>
    </source>
</evidence>
<accession>A0A7K0BPN3</accession>
<evidence type="ECO:0000313" key="2">
    <source>
        <dbReference type="EMBL" id="MQY03131.1"/>
    </source>
</evidence>
<name>A0A7K0BPN3_9ACTN</name>
<sequence>MNEQTSAAPADDSRDEAARALQTALDRRDNGGSSGK</sequence>